<dbReference type="Proteomes" id="UP000283732">
    <property type="component" value="Unassembled WGS sequence"/>
</dbReference>
<dbReference type="EMBL" id="QRKC01000009">
    <property type="protein sequence ID" value="RHH75080.1"/>
    <property type="molecule type" value="Genomic_DNA"/>
</dbReference>
<dbReference type="PROSITE" id="PS51257">
    <property type="entry name" value="PROKAR_LIPOPROTEIN"/>
    <property type="match status" value="1"/>
</dbReference>
<keyword evidence="1" id="KW-0732">Signal</keyword>
<protein>
    <recommendedName>
        <fullName evidence="4">Lipocalin-like domain-containing protein</fullName>
    </recommendedName>
</protein>
<feature type="signal peptide" evidence="1">
    <location>
        <begin position="1"/>
        <end position="20"/>
    </location>
</feature>
<evidence type="ECO:0000313" key="2">
    <source>
        <dbReference type="EMBL" id="RHH75080.1"/>
    </source>
</evidence>
<feature type="chain" id="PRO_5019159921" description="Lipocalin-like domain-containing protein" evidence="1">
    <location>
        <begin position="21"/>
        <end position="125"/>
    </location>
</feature>
<evidence type="ECO:0000313" key="3">
    <source>
        <dbReference type="Proteomes" id="UP000283732"/>
    </source>
</evidence>
<organism evidence="2 3">
    <name type="scientific">Parabacteroides merdae</name>
    <dbReference type="NCBI Taxonomy" id="46503"/>
    <lineage>
        <taxon>Bacteria</taxon>
        <taxon>Pseudomonadati</taxon>
        <taxon>Bacteroidota</taxon>
        <taxon>Bacteroidia</taxon>
        <taxon>Bacteroidales</taxon>
        <taxon>Tannerellaceae</taxon>
        <taxon>Parabacteroides</taxon>
    </lineage>
</organism>
<sequence>MKTKFTYLLMIIMTMAISLAFTSCGDDDEEGPVGSTSIVGTWSLEGSTPDNPNIMTFGKDGKGTEETRSGISNFTYTLSPVNQNGVMPLKIYFIDSEVILNFDATRTGNTLMLSSNNKVRIYNKI</sequence>
<comment type="caution">
    <text evidence="2">The sequence shown here is derived from an EMBL/GenBank/DDBJ whole genome shotgun (WGS) entry which is preliminary data.</text>
</comment>
<evidence type="ECO:0000256" key="1">
    <source>
        <dbReference type="SAM" id="SignalP"/>
    </source>
</evidence>
<evidence type="ECO:0008006" key="4">
    <source>
        <dbReference type="Google" id="ProtNLM"/>
    </source>
</evidence>
<gene>
    <name evidence="2" type="ORF">DW191_16755</name>
</gene>
<reference evidence="2 3" key="1">
    <citation type="submission" date="2018-08" db="EMBL/GenBank/DDBJ databases">
        <title>A genome reference for cultivated species of the human gut microbiota.</title>
        <authorList>
            <person name="Zou Y."/>
            <person name="Xue W."/>
            <person name="Luo G."/>
        </authorList>
    </citation>
    <scope>NUCLEOTIDE SEQUENCE [LARGE SCALE GENOMIC DNA]</scope>
    <source>
        <strain evidence="2 3">AM16-50</strain>
    </source>
</reference>
<name>A0A414XMF2_9BACT</name>
<dbReference type="AlphaFoldDB" id="A0A414XMF2"/>
<dbReference type="RefSeq" id="WP_122291447.1">
    <property type="nucleotide sequence ID" value="NZ_QRKC01000009.1"/>
</dbReference>
<proteinExistence type="predicted"/>
<accession>A0A414XMF2</accession>